<feature type="transmembrane region" description="Helical" evidence="1">
    <location>
        <begin position="385"/>
        <end position="404"/>
    </location>
</feature>
<evidence type="ECO:0000313" key="2">
    <source>
        <dbReference type="EMBL" id="TVP41708.1"/>
    </source>
</evidence>
<keyword evidence="1" id="KW-0812">Transmembrane</keyword>
<keyword evidence="2" id="KW-0808">Transferase</keyword>
<evidence type="ECO:0000313" key="3">
    <source>
        <dbReference type="Proteomes" id="UP000315289"/>
    </source>
</evidence>
<dbReference type="GO" id="GO:0016740">
    <property type="term" value="F:transferase activity"/>
    <property type="evidence" value="ECO:0007669"/>
    <property type="project" value="UniProtKB-KW"/>
</dbReference>
<gene>
    <name evidence="2" type="ORF">NARC_10114</name>
</gene>
<feature type="transmembrane region" description="Helical" evidence="1">
    <location>
        <begin position="128"/>
        <end position="146"/>
    </location>
</feature>
<sequence length="688" mass="79162">MFNSVNKIAGLVLVGLFLISQIYDFPVYLSTILSLCWFLYVPNAIGSLILEILRKRFKKINSSIESIGIEGRIIHWFVGILVISTIVYLIFIININIINFIGPLLLVLSVGSVFVFNHSRSIQSFKKYHLIMALILIMGMCFGLYVRSFSPYPLSPGIDVFNHMYVIQSILDNSPSNSPLVYFPTFDIIIALGSSTFNADLNSVFWMGSIFLSMLFSLSCYVMLYYFLKNNAQAILGTAIALPLTEMGFATNLQFFYPASFIMSIFPLMFFTVDYLWKKLVQSNKIVTIVLTIVIFSVLILIHTYIGFIVSLVLSLYVFCYYILFKKDRLFFTFRLVTVAFALILLAYCLGYMTFQFKMDFIQSNLFESYHLYNTFTKVNILEEWYTKEILLASIVGCIVLSFYKNKNIVILNFIGIVMLLTYFQQISDIHRIMPLERSFIGLGAVTTITLPIIILTQKIQASHLIPKNLKKIKSSKLDEAAINNNKENSKTIIEKFRSIALTNGMGLFHTYEKNSKLLNIYIIVVFAILFPVLMLPFDTYIDPYTTQGYDFTNYTFGELSAAEWIKENTPKNYKIYSDPSTVIEMRGLSNRPNIEGIAWNTTTAYEVRSVLLSENATYAYQSIVTNHGNDTTIVITPRTSEWLTGREFFIQAPIKDFEYFEGIEKFYDEKYFRLDFYNDSVMVFTLR</sequence>
<feature type="transmembrane region" description="Helical" evidence="1">
    <location>
        <begin position="32"/>
        <end position="53"/>
    </location>
</feature>
<feature type="transmembrane region" description="Helical" evidence="1">
    <location>
        <begin position="332"/>
        <end position="355"/>
    </location>
</feature>
<feature type="transmembrane region" description="Helical" evidence="1">
    <location>
        <begin position="439"/>
        <end position="457"/>
    </location>
</feature>
<dbReference type="EMBL" id="VOAH01000001">
    <property type="protein sequence ID" value="TVP41708.1"/>
    <property type="molecule type" value="Genomic_DNA"/>
</dbReference>
<reference evidence="2 3" key="1">
    <citation type="journal article" date="2019" name="Front. Microbiol.">
        <title>Ammonia Oxidation by the Arctic Terrestrial Thaumarchaeote Candidatus Nitrosocosmicus arcticus Is Stimulated by Increasing Temperatures.</title>
        <authorList>
            <person name="Alves R.J.E."/>
            <person name="Kerou M."/>
            <person name="Zappe A."/>
            <person name="Bittner R."/>
            <person name="Abby S.S."/>
            <person name="Schmidt H.A."/>
            <person name="Pfeifer K."/>
            <person name="Schleper C."/>
        </authorList>
    </citation>
    <scope>NUCLEOTIDE SEQUENCE [LARGE SCALE GENOMIC DNA]</scope>
    <source>
        <strain evidence="2 3">Kfb</strain>
    </source>
</reference>
<feature type="transmembrane region" description="Helical" evidence="1">
    <location>
        <begin position="204"/>
        <end position="228"/>
    </location>
</feature>
<keyword evidence="3" id="KW-1185">Reference proteome</keyword>
<feature type="transmembrane region" description="Helical" evidence="1">
    <location>
        <begin position="73"/>
        <end position="91"/>
    </location>
</feature>
<protein>
    <submittedName>
        <fullName evidence="2">Oligosaccharyl transferase, PMT/STT3 family</fullName>
    </submittedName>
</protein>
<keyword evidence="1" id="KW-1133">Transmembrane helix</keyword>
<dbReference type="AlphaFoldDB" id="A0A557SYN0"/>
<feature type="transmembrane region" description="Helical" evidence="1">
    <location>
        <begin position="409"/>
        <end position="427"/>
    </location>
</feature>
<comment type="caution">
    <text evidence="2">The sequence shown here is derived from an EMBL/GenBank/DDBJ whole genome shotgun (WGS) entry which is preliminary data.</text>
</comment>
<feature type="transmembrane region" description="Helical" evidence="1">
    <location>
        <begin position="284"/>
        <end position="302"/>
    </location>
</feature>
<feature type="transmembrane region" description="Helical" evidence="1">
    <location>
        <begin position="255"/>
        <end position="277"/>
    </location>
</feature>
<organism evidence="2 3">
    <name type="scientific">Candidatus Nitrosocosmicus arcticus</name>
    <dbReference type="NCBI Taxonomy" id="2035267"/>
    <lineage>
        <taxon>Archaea</taxon>
        <taxon>Nitrososphaerota</taxon>
        <taxon>Nitrososphaeria</taxon>
        <taxon>Nitrososphaerales</taxon>
        <taxon>Nitrososphaeraceae</taxon>
        <taxon>Candidatus Nitrosocosmicus</taxon>
    </lineage>
</organism>
<keyword evidence="1" id="KW-0472">Membrane</keyword>
<name>A0A557SYN0_9ARCH</name>
<proteinExistence type="predicted"/>
<feature type="transmembrane region" description="Helical" evidence="1">
    <location>
        <begin position="97"/>
        <end position="116"/>
    </location>
</feature>
<accession>A0A557SYN0</accession>
<dbReference type="Proteomes" id="UP000315289">
    <property type="component" value="Unassembled WGS sequence"/>
</dbReference>
<feature type="transmembrane region" description="Helical" evidence="1">
    <location>
        <begin position="518"/>
        <end position="538"/>
    </location>
</feature>
<evidence type="ECO:0000256" key="1">
    <source>
        <dbReference type="SAM" id="Phobius"/>
    </source>
</evidence>